<sequence length="165" mass="17931">CPPGFLENDNDTVCLHFSNTVEPQGLVGASLRCGELNASLASFALIDNFTEATDLSYIADTVWWKKNGSGPEPSCVDPCKVDESLQCLAINTSDQMQAVACNRSDLYYVCMLPPVCPSGYSDYRGHCYKVIVGQYSFLSALTECNSEGAALAYPQTYDVFSHLAL</sequence>
<dbReference type="Gene3D" id="3.10.100.10">
    <property type="entry name" value="Mannose-Binding Protein A, subunit A"/>
    <property type="match status" value="1"/>
</dbReference>
<dbReference type="AlphaFoldDB" id="A0A8J5JY19"/>
<dbReference type="EMBL" id="JAHLQT010023139">
    <property type="protein sequence ID" value="KAG7165957.1"/>
    <property type="molecule type" value="Genomic_DNA"/>
</dbReference>
<dbReference type="Proteomes" id="UP000747542">
    <property type="component" value="Unassembled WGS sequence"/>
</dbReference>
<evidence type="ECO:0000313" key="2">
    <source>
        <dbReference type="Proteomes" id="UP000747542"/>
    </source>
</evidence>
<evidence type="ECO:0000313" key="1">
    <source>
        <dbReference type="EMBL" id="KAG7165957.1"/>
    </source>
</evidence>
<reference evidence="1" key="1">
    <citation type="journal article" date="2021" name="Sci. Adv.">
        <title>The American lobster genome reveals insights on longevity, neural, and immune adaptations.</title>
        <authorList>
            <person name="Polinski J.M."/>
            <person name="Zimin A.V."/>
            <person name="Clark K.F."/>
            <person name="Kohn A.B."/>
            <person name="Sadowski N."/>
            <person name="Timp W."/>
            <person name="Ptitsyn A."/>
            <person name="Khanna P."/>
            <person name="Romanova D.Y."/>
            <person name="Williams P."/>
            <person name="Greenwood S.J."/>
            <person name="Moroz L.L."/>
            <person name="Walt D.R."/>
            <person name="Bodnar A.G."/>
        </authorList>
    </citation>
    <scope>NUCLEOTIDE SEQUENCE</scope>
    <source>
        <strain evidence="1">GMGI-L3</strain>
    </source>
</reference>
<organism evidence="1 2">
    <name type="scientific">Homarus americanus</name>
    <name type="common">American lobster</name>
    <dbReference type="NCBI Taxonomy" id="6706"/>
    <lineage>
        <taxon>Eukaryota</taxon>
        <taxon>Metazoa</taxon>
        <taxon>Ecdysozoa</taxon>
        <taxon>Arthropoda</taxon>
        <taxon>Crustacea</taxon>
        <taxon>Multicrustacea</taxon>
        <taxon>Malacostraca</taxon>
        <taxon>Eumalacostraca</taxon>
        <taxon>Eucarida</taxon>
        <taxon>Decapoda</taxon>
        <taxon>Pleocyemata</taxon>
        <taxon>Astacidea</taxon>
        <taxon>Nephropoidea</taxon>
        <taxon>Nephropidae</taxon>
        <taxon>Homarus</taxon>
    </lineage>
</organism>
<dbReference type="CDD" id="cd00037">
    <property type="entry name" value="CLECT"/>
    <property type="match status" value="1"/>
</dbReference>
<comment type="caution">
    <text evidence="1">The sequence shown here is derived from an EMBL/GenBank/DDBJ whole genome shotgun (WGS) entry which is preliminary data.</text>
</comment>
<name>A0A8J5JY19_HOMAM</name>
<dbReference type="InterPro" id="IPR016186">
    <property type="entry name" value="C-type_lectin-like/link_sf"/>
</dbReference>
<dbReference type="InterPro" id="IPR016187">
    <property type="entry name" value="CTDL_fold"/>
</dbReference>
<dbReference type="SUPFAM" id="SSF56436">
    <property type="entry name" value="C-type lectin-like"/>
    <property type="match status" value="2"/>
</dbReference>
<feature type="non-terminal residue" evidence="1">
    <location>
        <position position="1"/>
    </location>
</feature>
<accession>A0A8J5JY19</accession>
<feature type="non-terminal residue" evidence="1">
    <location>
        <position position="165"/>
    </location>
</feature>
<proteinExistence type="predicted"/>
<gene>
    <name evidence="1" type="primary">Cfh-L4</name>
    <name evidence="1" type="ORF">Hamer_G011874</name>
</gene>
<keyword evidence="2" id="KW-1185">Reference proteome</keyword>
<protein>
    <submittedName>
        <fullName evidence="1">Putative complement factor H-like 4</fullName>
    </submittedName>
</protein>